<keyword evidence="2" id="KW-1185">Reference proteome</keyword>
<accession>A0ABQ8TLN2</accession>
<gene>
    <name evidence="1" type="ORF">ANN_09571</name>
</gene>
<proteinExistence type="predicted"/>
<evidence type="ECO:0000313" key="2">
    <source>
        <dbReference type="Proteomes" id="UP001148838"/>
    </source>
</evidence>
<organism evidence="1 2">
    <name type="scientific">Periplaneta americana</name>
    <name type="common">American cockroach</name>
    <name type="synonym">Blatta americana</name>
    <dbReference type="NCBI Taxonomy" id="6978"/>
    <lineage>
        <taxon>Eukaryota</taxon>
        <taxon>Metazoa</taxon>
        <taxon>Ecdysozoa</taxon>
        <taxon>Arthropoda</taxon>
        <taxon>Hexapoda</taxon>
        <taxon>Insecta</taxon>
        <taxon>Pterygota</taxon>
        <taxon>Neoptera</taxon>
        <taxon>Polyneoptera</taxon>
        <taxon>Dictyoptera</taxon>
        <taxon>Blattodea</taxon>
        <taxon>Blattoidea</taxon>
        <taxon>Blattidae</taxon>
        <taxon>Blattinae</taxon>
        <taxon>Periplaneta</taxon>
    </lineage>
</organism>
<protein>
    <submittedName>
        <fullName evidence="1">Uncharacterized protein</fullName>
    </submittedName>
</protein>
<dbReference type="Proteomes" id="UP001148838">
    <property type="component" value="Unassembled WGS sequence"/>
</dbReference>
<sequence>MAGLCEGGNESADSLKAICKIVFCAGIGCVRQQSTIQIRCSVSMLTVQVIVNKYVSNRLNPLHISSTMFRNSSHSCHYRRYRTYRLWRPRSVPNSRYQIRYEGAKNPLHSAAVVVTFWENSDYRRYVSRSLKFRYSWVHCVDPRL</sequence>
<evidence type="ECO:0000313" key="1">
    <source>
        <dbReference type="EMBL" id="KAJ4447564.1"/>
    </source>
</evidence>
<reference evidence="1 2" key="1">
    <citation type="journal article" date="2022" name="Allergy">
        <title>Genome assembly and annotation of Periplaneta americana reveal a comprehensive cockroach allergen profile.</title>
        <authorList>
            <person name="Wang L."/>
            <person name="Xiong Q."/>
            <person name="Saelim N."/>
            <person name="Wang L."/>
            <person name="Nong W."/>
            <person name="Wan A.T."/>
            <person name="Shi M."/>
            <person name="Liu X."/>
            <person name="Cao Q."/>
            <person name="Hui J.H.L."/>
            <person name="Sookrung N."/>
            <person name="Leung T.F."/>
            <person name="Tungtrongchitr A."/>
            <person name="Tsui S.K.W."/>
        </authorList>
    </citation>
    <scope>NUCLEOTIDE SEQUENCE [LARGE SCALE GENOMIC DNA]</scope>
    <source>
        <strain evidence="1">PWHHKU_190912</strain>
    </source>
</reference>
<name>A0ABQ8TLN2_PERAM</name>
<comment type="caution">
    <text evidence="1">The sequence shown here is derived from an EMBL/GenBank/DDBJ whole genome shotgun (WGS) entry which is preliminary data.</text>
</comment>
<dbReference type="EMBL" id="JAJSOF020000005">
    <property type="protein sequence ID" value="KAJ4447564.1"/>
    <property type="molecule type" value="Genomic_DNA"/>
</dbReference>